<keyword evidence="1" id="KW-0812">Transmembrane</keyword>
<feature type="transmembrane region" description="Helical" evidence="1">
    <location>
        <begin position="352"/>
        <end position="371"/>
    </location>
</feature>
<dbReference type="InterPro" id="IPR058548">
    <property type="entry name" value="MlaB-like_STAS"/>
</dbReference>
<dbReference type="GO" id="GO:0043190">
    <property type="term" value="C:ATP-binding cassette (ABC) transporter complex"/>
    <property type="evidence" value="ECO:0007669"/>
    <property type="project" value="InterPro"/>
</dbReference>
<comment type="caution">
    <text evidence="3">The sequence shown here is derived from an EMBL/GenBank/DDBJ whole genome shotgun (WGS) entry which is preliminary data.</text>
</comment>
<dbReference type="AlphaFoldDB" id="A0A5B0X0K9"/>
<evidence type="ECO:0000259" key="2">
    <source>
        <dbReference type="Pfam" id="PF13466"/>
    </source>
</evidence>
<keyword evidence="4" id="KW-1185">Reference proteome</keyword>
<gene>
    <name evidence="3" type="ORF">F0M18_09175</name>
</gene>
<dbReference type="Pfam" id="PF02405">
    <property type="entry name" value="MlaE"/>
    <property type="match status" value="1"/>
</dbReference>
<evidence type="ECO:0000313" key="3">
    <source>
        <dbReference type="EMBL" id="KAA1192813.1"/>
    </source>
</evidence>
<sequence>MEQRPPGFELTVQDRQTAVLTISGDWIQGNTHSDFQTFKDDLCCIHADKLVVDGAELGRWDSVLMAFLLQCYNQCRDDNIEFSQRGLPANVVQLLEVASTVPAHEQKAPEAEPWYGFLDPGRLYGEVRDATLGTLEFVGELSVALARLTVGRANTRLSDFRDFCYQAGPNAFAIISLTSLLVGMILAYLGAVQLQQFGAGIYVADLVVIGMLREMGVLMAAVVMAGRTGAAYAAQLGTMQTNEEIDAITTMGVSPMEFLIVPRVLALVVMMPLLTLYANVLGIVGGGIVAGGMGITPLMYIAQGEDAVSLAHLTVGLIKSVVFGLLIAVAGCRSGINSGRDSAAVGQAATEAVVTAIVYLIVADAAINIVFQQLEI</sequence>
<feature type="transmembrane region" description="Helical" evidence="1">
    <location>
        <begin position="171"/>
        <end position="189"/>
    </location>
</feature>
<protein>
    <recommendedName>
        <fullName evidence="2">MlaB-like STAS domain-containing protein</fullName>
    </recommendedName>
</protein>
<proteinExistence type="predicted"/>
<accession>A0A5B0X0K9</accession>
<evidence type="ECO:0000256" key="1">
    <source>
        <dbReference type="SAM" id="Phobius"/>
    </source>
</evidence>
<dbReference type="PANTHER" id="PTHR30188:SF3">
    <property type="entry name" value="ABC TRANSPORTER PERMEASE"/>
    <property type="match status" value="1"/>
</dbReference>
<dbReference type="InterPro" id="IPR036513">
    <property type="entry name" value="STAS_dom_sf"/>
</dbReference>
<dbReference type="GO" id="GO:0005548">
    <property type="term" value="F:phospholipid transporter activity"/>
    <property type="evidence" value="ECO:0007669"/>
    <property type="project" value="TreeGrafter"/>
</dbReference>
<dbReference type="SUPFAM" id="SSF52091">
    <property type="entry name" value="SpoIIaa-like"/>
    <property type="match status" value="1"/>
</dbReference>
<dbReference type="Gene3D" id="3.30.750.24">
    <property type="entry name" value="STAS domain"/>
    <property type="match status" value="1"/>
</dbReference>
<dbReference type="EMBL" id="VTUX01000003">
    <property type="protein sequence ID" value="KAA1192813.1"/>
    <property type="molecule type" value="Genomic_DNA"/>
</dbReference>
<keyword evidence="1" id="KW-0472">Membrane</keyword>
<feature type="domain" description="MlaB-like STAS" evidence="2">
    <location>
        <begin position="35"/>
        <end position="98"/>
    </location>
</feature>
<feature type="transmembrane region" description="Helical" evidence="1">
    <location>
        <begin position="264"/>
        <end position="290"/>
    </location>
</feature>
<dbReference type="PANTHER" id="PTHR30188">
    <property type="entry name" value="ABC TRANSPORTER PERMEASE PROTEIN-RELATED"/>
    <property type="match status" value="1"/>
</dbReference>
<organism evidence="3 4">
    <name type="scientific">Pseudohalioglobus sediminis</name>
    <dbReference type="NCBI Taxonomy" id="2606449"/>
    <lineage>
        <taxon>Bacteria</taxon>
        <taxon>Pseudomonadati</taxon>
        <taxon>Pseudomonadota</taxon>
        <taxon>Gammaproteobacteria</taxon>
        <taxon>Cellvibrionales</taxon>
        <taxon>Halieaceae</taxon>
        <taxon>Pseudohalioglobus</taxon>
    </lineage>
</organism>
<reference evidence="3 4" key="1">
    <citation type="submission" date="2019-09" db="EMBL/GenBank/DDBJ databases">
        <authorList>
            <person name="Chen X.-Y."/>
        </authorList>
    </citation>
    <scope>NUCLEOTIDE SEQUENCE [LARGE SCALE GENOMIC DNA]</scope>
    <source>
        <strain evidence="3 4">NY5</strain>
    </source>
</reference>
<keyword evidence="1" id="KW-1133">Transmembrane helix</keyword>
<evidence type="ECO:0000313" key="4">
    <source>
        <dbReference type="Proteomes" id="UP000323708"/>
    </source>
</evidence>
<feature type="transmembrane region" description="Helical" evidence="1">
    <location>
        <begin position="310"/>
        <end position="331"/>
    </location>
</feature>
<feature type="transmembrane region" description="Helical" evidence="1">
    <location>
        <begin position="201"/>
        <end position="225"/>
    </location>
</feature>
<name>A0A5B0X0K9_9GAMM</name>
<dbReference type="InterPro" id="IPR030802">
    <property type="entry name" value="Permease_MalE"/>
</dbReference>
<dbReference type="RefSeq" id="WP_149611096.1">
    <property type="nucleotide sequence ID" value="NZ_VTUX01000003.1"/>
</dbReference>
<dbReference type="Pfam" id="PF13466">
    <property type="entry name" value="STAS_2"/>
    <property type="match status" value="1"/>
</dbReference>
<dbReference type="Proteomes" id="UP000323708">
    <property type="component" value="Unassembled WGS sequence"/>
</dbReference>